<dbReference type="AlphaFoldDB" id="A0A0A9BMI4"/>
<reference evidence="1" key="2">
    <citation type="journal article" date="2015" name="Data Brief">
        <title>Shoot transcriptome of the giant reed, Arundo donax.</title>
        <authorList>
            <person name="Barrero R.A."/>
            <person name="Guerrero F.D."/>
            <person name="Moolhuijzen P."/>
            <person name="Goolsby J.A."/>
            <person name="Tidwell J."/>
            <person name="Bellgard S.E."/>
            <person name="Bellgard M.I."/>
        </authorList>
    </citation>
    <scope>NUCLEOTIDE SEQUENCE</scope>
    <source>
        <tissue evidence="1">Shoot tissue taken approximately 20 cm above the soil surface</tissue>
    </source>
</reference>
<reference evidence="1" key="1">
    <citation type="submission" date="2014-09" db="EMBL/GenBank/DDBJ databases">
        <authorList>
            <person name="Magalhaes I.L.F."/>
            <person name="Oliveira U."/>
            <person name="Santos F.R."/>
            <person name="Vidigal T.H.D.A."/>
            <person name="Brescovit A.D."/>
            <person name="Santos A.J."/>
        </authorList>
    </citation>
    <scope>NUCLEOTIDE SEQUENCE</scope>
    <source>
        <tissue evidence="1">Shoot tissue taken approximately 20 cm above the soil surface</tissue>
    </source>
</reference>
<name>A0A0A9BMI4_ARUDO</name>
<evidence type="ECO:0000313" key="1">
    <source>
        <dbReference type="EMBL" id="JAD63388.1"/>
    </source>
</evidence>
<protein>
    <submittedName>
        <fullName evidence="1">Uncharacterized protein</fullName>
    </submittedName>
</protein>
<organism evidence="1">
    <name type="scientific">Arundo donax</name>
    <name type="common">Giant reed</name>
    <name type="synonym">Donax arundinaceus</name>
    <dbReference type="NCBI Taxonomy" id="35708"/>
    <lineage>
        <taxon>Eukaryota</taxon>
        <taxon>Viridiplantae</taxon>
        <taxon>Streptophyta</taxon>
        <taxon>Embryophyta</taxon>
        <taxon>Tracheophyta</taxon>
        <taxon>Spermatophyta</taxon>
        <taxon>Magnoliopsida</taxon>
        <taxon>Liliopsida</taxon>
        <taxon>Poales</taxon>
        <taxon>Poaceae</taxon>
        <taxon>PACMAD clade</taxon>
        <taxon>Arundinoideae</taxon>
        <taxon>Arundineae</taxon>
        <taxon>Arundo</taxon>
    </lineage>
</organism>
<dbReference type="EMBL" id="GBRH01234507">
    <property type="protein sequence ID" value="JAD63388.1"/>
    <property type="molecule type" value="Transcribed_RNA"/>
</dbReference>
<accession>A0A0A9BMI4</accession>
<proteinExistence type="predicted"/>
<sequence length="31" mass="3431">MELQISPSQVFSHHSTHHQILVKISSSTASL</sequence>